<sequence length="72" mass="7619">MATMTATAQQGETLDLLAWRVLGAGAGVVEQAYELNRDLAEIGAVLPEGKSVLLPVVEPQAAGETQIIKLWD</sequence>
<comment type="caution">
    <text evidence="1">The sequence shown here is derived from an EMBL/GenBank/DDBJ whole genome shotgun (WGS) entry which is preliminary data.</text>
</comment>
<evidence type="ECO:0000313" key="2">
    <source>
        <dbReference type="Proteomes" id="UP001138540"/>
    </source>
</evidence>
<dbReference type="EMBL" id="JACHKA010000001">
    <property type="protein sequence ID" value="MBB5985302.1"/>
    <property type="molecule type" value="Genomic_DNA"/>
</dbReference>
<dbReference type="Pfam" id="PF05489">
    <property type="entry name" value="Phage_tail_X"/>
    <property type="match status" value="1"/>
</dbReference>
<keyword evidence="2" id="KW-1185">Reference proteome</keyword>
<proteinExistence type="predicted"/>
<protein>
    <submittedName>
        <fullName evidence="1">Phage tail protein X</fullName>
    </submittedName>
</protein>
<reference evidence="1 2" key="1">
    <citation type="submission" date="2020-08" db="EMBL/GenBank/DDBJ databases">
        <title>Exploring microbial biodiversity for novel pathways involved in the catabolism of aromatic compounds derived from lignin.</title>
        <authorList>
            <person name="Elkins J."/>
        </authorList>
    </citation>
    <scope>NUCLEOTIDE SEQUENCE [LARGE SCALE GENOMIC DNA]</scope>
    <source>
        <strain evidence="1 2">B1D3A</strain>
    </source>
</reference>
<dbReference type="Proteomes" id="UP001138540">
    <property type="component" value="Unassembled WGS sequence"/>
</dbReference>
<dbReference type="RefSeq" id="WP_260394742.1">
    <property type="nucleotide sequence ID" value="NZ_JACHKA010000001.1"/>
</dbReference>
<evidence type="ECO:0000313" key="1">
    <source>
        <dbReference type="EMBL" id="MBB5985302.1"/>
    </source>
</evidence>
<name>A0ABR6NDE3_9SPHN</name>
<organism evidence="1 2">
    <name type="scientific">Sphingobium lignivorans</name>
    <dbReference type="NCBI Taxonomy" id="2735886"/>
    <lineage>
        <taxon>Bacteria</taxon>
        <taxon>Pseudomonadati</taxon>
        <taxon>Pseudomonadota</taxon>
        <taxon>Alphaproteobacteria</taxon>
        <taxon>Sphingomonadales</taxon>
        <taxon>Sphingomonadaceae</taxon>
        <taxon>Sphingobium</taxon>
    </lineage>
</organism>
<gene>
    <name evidence="1" type="ORF">HNP60_001276</name>
</gene>
<dbReference type="InterPro" id="IPR008861">
    <property type="entry name" value="GpX-like"/>
</dbReference>
<accession>A0ABR6NDE3</accession>